<organism evidence="1 2">
    <name type="scientific">Hafnia alvei FB1</name>
    <dbReference type="NCBI Taxonomy" id="1453496"/>
    <lineage>
        <taxon>Bacteria</taxon>
        <taxon>Pseudomonadati</taxon>
        <taxon>Pseudomonadota</taxon>
        <taxon>Gammaproteobacteria</taxon>
        <taxon>Enterobacterales</taxon>
        <taxon>Hafniaceae</taxon>
        <taxon>Hafnia</taxon>
    </lineage>
</organism>
<keyword evidence="1" id="KW-0456">Lyase</keyword>
<dbReference type="Pfam" id="PF05845">
    <property type="entry name" value="PhnH"/>
    <property type="match status" value="1"/>
</dbReference>
<dbReference type="GO" id="GO:0019634">
    <property type="term" value="P:organic phosphonate metabolic process"/>
    <property type="evidence" value="ECO:0007669"/>
    <property type="project" value="InterPro"/>
</dbReference>
<name>A0A097QYM2_HAFAL</name>
<dbReference type="Gene3D" id="3.40.50.11310">
    <property type="entry name" value="Bacterial phosphonate metabolism protein PhnH"/>
    <property type="match status" value="1"/>
</dbReference>
<dbReference type="EMBL" id="CP009706">
    <property type="protein sequence ID" value="AIU71575.1"/>
    <property type="molecule type" value="Genomic_DNA"/>
</dbReference>
<dbReference type="RefSeq" id="WP_025798918.1">
    <property type="nucleotide sequence ID" value="NZ_CP009706.1"/>
</dbReference>
<dbReference type="Proteomes" id="UP000029986">
    <property type="component" value="Chromosome"/>
</dbReference>
<dbReference type="KEGG" id="hav:AT03_03640"/>
<dbReference type="HOGENOM" id="CLU_115317_1_0_6"/>
<proteinExistence type="predicted"/>
<dbReference type="AlphaFoldDB" id="A0A097QYM2"/>
<evidence type="ECO:0000313" key="2">
    <source>
        <dbReference type="Proteomes" id="UP000029986"/>
    </source>
</evidence>
<dbReference type="GO" id="GO:0016829">
    <property type="term" value="F:lyase activity"/>
    <property type="evidence" value="ECO:0007669"/>
    <property type="project" value="UniProtKB-KW"/>
</dbReference>
<dbReference type="PATRIC" id="fig|1453496.5.peg.722"/>
<dbReference type="eggNOG" id="COG3625">
    <property type="taxonomic scope" value="Bacteria"/>
</dbReference>
<dbReference type="OrthoDB" id="9814509at2"/>
<gene>
    <name evidence="1" type="primary">phnH</name>
    <name evidence="1" type="ORF">AT03_03640</name>
</gene>
<dbReference type="InterPro" id="IPR038058">
    <property type="entry name" value="PhnH-like_sp"/>
</dbReference>
<dbReference type="PIRSF" id="PIRSF020680">
    <property type="entry name" value="PhnH"/>
    <property type="match status" value="1"/>
</dbReference>
<accession>A0A097QYM2</accession>
<keyword evidence="2" id="KW-1185">Reference proteome</keyword>
<dbReference type="InterPro" id="IPR008772">
    <property type="entry name" value="Phosphonate_metab_PhnH"/>
</dbReference>
<protein>
    <submittedName>
        <fullName evidence="1">Carbon-phosphorus lyase complex subunit</fullName>
    </submittedName>
</protein>
<reference evidence="1 2" key="1">
    <citation type="journal article" date="2014" name="Gut Pathog.">
        <title>Gene clusters of Hafnia alvei strain FB1 important in survival and pathogenesis: a draft genome perspective.</title>
        <authorList>
            <person name="Tan J.Y."/>
            <person name="Yin W.F."/>
            <person name="Chan K.G."/>
        </authorList>
    </citation>
    <scope>NUCLEOTIDE SEQUENCE [LARGE SCALE GENOMIC DNA]</scope>
    <source>
        <strain evidence="1 2">FB1</strain>
    </source>
</reference>
<dbReference type="NCBIfam" id="TIGR03292">
    <property type="entry name" value="PhnH_redo"/>
    <property type="match status" value="1"/>
</dbReference>
<evidence type="ECO:0000313" key="1">
    <source>
        <dbReference type="EMBL" id="AIU71575.1"/>
    </source>
</evidence>
<sequence>MTLMTAFTLPVHDAQNHFRRLLKAMSEPGVIVNLNNTPEGWLPLNSATTSVLLTLSDQDTPVWFPPELSSETAQQNLRFHTGAPLAVEASLATFAVVNEQVTAKQLADFAQGEDVSPETSATVIVQVKSLSGGHMLRLTGPGILEERMIAPQISDVVLNALTERSHSFPLGCDFVFTCGERLLAIPRTTLVEVFDVRSR</sequence>
<dbReference type="SUPFAM" id="SSF159709">
    <property type="entry name" value="PhnH-like"/>
    <property type="match status" value="1"/>
</dbReference>